<accession>A0A6A6ATD3</accession>
<dbReference type="GeneID" id="54403464"/>
<dbReference type="PANTHER" id="PTHR47585">
    <property type="match status" value="1"/>
</dbReference>
<dbReference type="InterPro" id="IPR010839">
    <property type="entry name" value="AtuA_N"/>
</dbReference>
<evidence type="ECO:0000313" key="3">
    <source>
        <dbReference type="EMBL" id="KAF2134930.1"/>
    </source>
</evidence>
<dbReference type="PANTHER" id="PTHR47585:SF2">
    <property type="entry name" value="DUF1446 DOMAIN PROTEIN (AFU_ORTHOLOGUE AFUA_6G11420)"/>
    <property type="match status" value="1"/>
</dbReference>
<name>A0A6A6ATD3_9PLEO</name>
<dbReference type="EMBL" id="ML977497">
    <property type="protein sequence ID" value="KAF2134930.1"/>
    <property type="molecule type" value="Genomic_DNA"/>
</dbReference>
<dbReference type="AlphaFoldDB" id="A0A6A6ATD3"/>
<keyword evidence="4" id="KW-1185">Reference proteome</keyword>
<dbReference type="Pfam" id="PF23544">
    <property type="entry name" value="AtuA_ferredoxin"/>
    <property type="match status" value="1"/>
</dbReference>
<dbReference type="Pfam" id="PF07287">
    <property type="entry name" value="AtuA"/>
    <property type="match status" value="1"/>
</dbReference>
<organism evidence="3 4">
    <name type="scientific">Dothidotthia symphoricarpi CBS 119687</name>
    <dbReference type="NCBI Taxonomy" id="1392245"/>
    <lineage>
        <taxon>Eukaryota</taxon>
        <taxon>Fungi</taxon>
        <taxon>Dikarya</taxon>
        <taxon>Ascomycota</taxon>
        <taxon>Pezizomycotina</taxon>
        <taxon>Dothideomycetes</taxon>
        <taxon>Pleosporomycetidae</taxon>
        <taxon>Pleosporales</taxon>
        <taxon>Dothidotthiaceae</taxon>
        <taxon>Dothidotthia</taxon>
    </lineage>
</organism>
<dbReference type="RefSeq" id="XP_033529317.1">
    <property type="nucleotide sequence ID" value="XM_033663032.1"/>
</dbReference>
<dbReference type="InterPro" id="IPR056362">
    <property type="entry name" value="AtuA-like_ferredoxin_dom"/>
</dbReference>
<protein>
    <submittedName>
        <fullName evidence="3">DUF1446-domain-containing protein</fullName>
    </submittedName>
</protein>
<dbReference type="Proteomes" id="UP000799771">
    <property type="component" value="Unassembled WGS sequence"/>
</dbReference>
<feature type="domain" description="AtuA-like ferredoxin-fold" evidence="2">
    <location>
        <begin position="475"/>
        <end position="572"/>
    </location>
</feature>
<reference evidence="3" key="1">
    <citation type="journal article" date="2020" name="Stud. Mycol.">
        <title>101 Dothideomycetes genomes: a test case for predicting lifestyles and emergence of pathogens.</title>
        <authorList>
            <person name="Haridas S."/>
            <person name="Albert R."/>
            <person name="Binder M."/>
            <person name="Bloem J."/>
            <person name="Labutti K."/>
            <person name="Salamov A."/>
            <person name="Andreopoulos B."/>
            <person name="Baker S."/>
            <person name="Barry K."/>
            <person name="Bills G."/>
            <person name="Bluhm B."/>
            <person name="Cannon C."/>
            <person name="Castanera R."/>
            <person name="Culley D."/>
            <person name="Daum C."/>
            <person name="Ezra D."/>
            <person name="Gonzalez J."/>
            <person name="Henrissat B."/>
            <person name="Kuo A."/>
            <person name="Liang C."/>
            <person name="Lipzen A."/>
            <person name="Lutzoni F."/>
            <person name="Magnuson J."/>
            <person name="Mondo S."/>
            <person name="Nolan M."/>
            <person name="Ohm R."/>
            <person name="Pangilinan J."/>
            <person name="Park H.-J."/>
            <person name="Ramirez L."/>
            <person name="Alfaro M."/>
            <person name="Sun H."/>
            <person name="Tritt A."/>
            <person name="Yoshinaga Y."/>
            <person name="Zwiers L.-H."/>
            <person name="Turgeon B."/>
            <person name="Goodwin S."/>
            <person name="Spatafora J."/>
            <person name="Crous P."/>
            <person name="Grigoriev I."/>
        </authorList>
    </citation>
    <scope>NUCLEOTIDE SEQUENCE</scope>
    <source>
        <strain evidence="3">CBS 119687</strain>
    </source>
</reference>
<dbReference type="OrthoDB" id="10265871at2759"/>
<evidence type="ECO:0000259" key="2">
    <source>
        <dbReference type="Pfam" id="PF23544"/>
    </source>
</evidence>
<sequence length="585" mass="64776">MKMLASNYEDDPIDVLVGDWMSEGNMTARANTKNNGQIAAYEPSFLEALEPALPYIAKYRIKIAVNAGASDTKRLHEVVTKMVQAKGLDLSVAWISGDEVLPQLLEAQKRGDSPFENICTGDKLGDWQFEPMYAQAYLGGLGIAQALDRGADIVVCGRVSDASPVIGAAYWWHKWQRTDLDQLANAFVAGHLSECSSYSTGGNYTGFKDLECLGWSNIGYPIVEISHSGDVVVTKNLGSGGEVSVNTLTSQFLYEIQGPWYFNSDVTAILDDISFEQLSTNRVALRGVKGALPPPTTKVGITAKPLYQAEMHWFLTGLDISAKARMIEQQIRTQMGLHVHNFTKLSFQTIGSCAENPTNQNAATVDFRVIAQARKAQDLAPAKFARSCIDPIMCAYPGATPHLDLRQALPKEVFEYYVTLLPQSDVRHQVHLSPGETIAIPPPIETRIYPKTQPMQDPTSKHVPMSTFGATVHAPLGTIVHARSGDKGSDCNVGFWVRHQDEYAWLQNLLSVDFMKKLLADEYKDGKIERCEFAGLRAVHFLLKDHLDRGVSCTTSVDFLGKNCAEYLRARWVEVPLRFWARGRI</sequence>
<feature type="domain" description="Acyclic terpene utilisation N-terminal" evidence="1">
    <location>
        <begin position="6"/>
        <end position="432"/>
    </location>
</feature>
<proteinExistence type="predicted"/>
<evidence type="ECO:0000259" key="1">
    <source>
        <dbReference type="Pfam" id="PF07287"/>
    </source>
</evidence>
<gene>
    <name evidence="3" type="ORF">P153DRAFT_279715</name>
</gene>
<evidence type="ECO:0000313" key="4">
    <source>
        <dbReference type="Proteomes" id="UP000799771"/>
    </source>
</evidence>